<feature type="region of interest" description="Disordered" evidence="4">
    <location>
        <begin position="75"/>
        <end position="96"/>
    </location>
</feature>
<dbReference type="InterPro" id="IPR000834">
    <property type="entry name" value="Peptidase_M14"/>
</dbReference>
<dbReference type="PANTHER" id="PTHR12756">
    <property type="entry name" value="CYTOSOLIC CARBOXYPEPTIDASE"/>
    <property type="match status" value="1"/>
</dbReference>
<feature type="region of interest" description="Disordered" evidence="4">
    <location>
        <begin position="1525"/>
        <end position="1571"/>
    </location>
</feature>
<feature type="compositionally biased region" description="Low complexity" evidence="4">
    <location>
        <begin position="779"/>
        <end position="790"/>
    </location>
</feature>
<feature type="domain" description="Peptidase M14" evidence="5">
    <location>
        <begin position="609"/>
        <end position="987"/>
    </location>
</feature>
<feature type="region of interest" description="Disordered" evidence="4">
    <location>
        <begin position="443"/>
        <end position="485"/>
    </location>
</feature>
<keyword evidence="6" id="KW-0378">Hydrolase</keyword>
<feature type="region of interest" description="Disordered" evidence="4">
    <location>
        <begin position="767"/>
        <end position="805"/>
    </location>
</feature>
<dbReference type="SUPFAM" id="SSF53187">
    <property type="entry name" value="Zn-dependent exopeptidases"/>
    <property type="match status" value="1"/>
</dbReference>
<dbReference type="GO" id="GO:0004181">
    <property type="term" value="F:metallocarboxypeptidase activity"/>
    <property type="evidence" value="ECO:0007669"/>
    <property type="project" value="InterPro"/>
</dbReference>
<evidence type="ECO:0000256" key="4">
    <source>
        <dbReference type="SAM" id="MobiDB-lite"/>
    </source>
</evidence>
<feature type="compositionally biased region" description="Polar residues" evidence="4">
    <location>
        <begin position="856"/>
        <end position="869"/>
    </location>
</feature>
<evidence type="ECO:0000256" key="1">
    <source>
        <dbReference type="ARBA" id="ARBA00001947"/>
    </source>
</evidence>
<proteinExistence type="inferred from homology"/>
<comment type="cofactor">
    <cofactor evidence="1">
        <name>Zn(2+)</name>
        <dbReference type="ChEBI" id="CHEBI:29105"/>
    </cofactor>
</comment>
<dbReference type="Gene3D" id="3.40.630.10">
    <property type="entry name" value="Zn peptidases"/>
    <property type="match status" value="2"/>
</dbReference>
<feature type="compositionally biased region" description="Low complexity" evidence="4">
    <location>
        <begin position="466"/>
        <end position="483"/>
    </location>
</feature>
<dbReference type="PANTHER" id="PTHR12756:SF11">
    <property type="entry name" value="CYTOSOLIC CARBOXYPEPTIDASE 1"/>
    <property type="match status" value="1"/>
</dbReference>
<dbReference type="Proteomes" id="UP000070089">
    <property type="component" value="Unassembled WGS sequence"/>
</dbReference>
<feature type="compositionally biased region" description="Basic and acidic residues" evidence="4">
    <location>
        <begin position="791"/>
        <end position="803"/>
    </location>
</feature>
<dbReference type="OrthoDB" id="10253041at2759"/>
<dbReference type="VEuPathDB" id="GiardiaDB:QR46_4157"/>
<feature type="region of interest" description="Disordered" evidence="4">
    <location>
        <begin position="212"/>
        <end position="232"/>
    </location>
</feature>
<organism evidence="6 7">
    <name type="scientific">Giardia duodenalis assemblage B</name>
    <dbReference type="NCBI Taxonomy" id="1394984"/>
    <lineage>
        <taxon>Eukaryota</taxon>
        <taxon>Metamonada</taxon>
        <taxon>Diplomonadida</taxon>
        <taxon>Hexamitidae</taxon>
        <taxon>Giardiinae</taxon>
        <taxon>Giardia</taxon>
    </lineage>
</organism>
<sequence length="1571" mass="173704">MEGNTALRKVTVKNYTEFSTIISQHLRNVKELPPPPDALYDVGSRPKDIIISYCGFQYQTKKPLIHVELEETSQPLITPESKPKLGNKSKPGASQREASANYSLDLKCPCGCLSITNLTRAQQIHCRLQKGVCVYHYRKPYSSATSNTTEIAKQDDSSHYPEQPQSMHVYQWWYPLSLNTVNLQSKLYDLTYSSVSLVYSFVMETEVLRLKPSSTNQGTEHRYSHNDDTSSTHETALDAASSFPGILNLTDTSLPAEQSAARKRWIKAYTREDTGFLYSSLLSSNLPPGSGAEDSAFQPLMDSTLRFESRFESGNLLQATRLPICTEAEAPQTGLLPYKTEYITNATGITAKYCPTDQTYFLMLRPDTNSTGNTQWYYFAVGNTIPGIKYRFFIANFTKTSSQYSEGMTPVIFSEIEYMLSGRGWERGGFDIAYYSNSRYLNTSSSPVPTQDKRGKLSDCDDSQDDSQAPVTSKTTSKADTSAGPDVKPVSCLLGSYYTLSFSYIFKYAGDIVYFAHTYPYTYEHEQLWINSLIHRNMLQRRNINNRLTAALNKALMLDGGLNSTPQDSTGGERPLSLNMAYMLEFAKAYCSYTNLKVNFLQKLATFKNSLSYQTVAKLLASADHNNTDIPILNHKVITKSIGGNDVDMLTITSPSASMQELKTRKVIVVSARIHPGEAQSSYVCQGLVDYLLSDAPVACLLRKLYIFKIFPMINPDGVILGNYRCNLAGADLNRRCVQPSMALHTCVYGFKKVLLSLASCPPATLTNSTTRCEHQRPDSTGSSSSIDSLGSKDERERSKEGCSHQVSLGQNEDLTFHDLAVTDDIIVKPPRQPKAGSQVRPSTCKPSVKRLDTMLGTNPAPSESKTSSVTNKTVLANIDLHGHSRKTNVFGYACYGDSDEHSYFKALNRLSSYFSIKDCRYAIGKQKECTQRAVSYNSFHIQRSYCIESTFGGITKPGSPKLGLQMSQKDFLDVGKDLAQCMLYFEGEHLSSLHRFADEFLVQIYSILYNSETQSFITQWFGSKSILASKPNAPRELQLNDPDVYEKLCEWAHGHVSKSTGCGERPDNKPKEETTIPVPSAIKRGPSRKKTVCFNMNINVAPDTHCCVSEPEVEEQEDGTQGSSDILPPSNIPPLGSFLSFPCIYTEDDLRQDLYVIEQVKAITSLLPEPSALSISASKPQKPDQDGHSSDDDVQVEVINPNKPKPQRKRLSSSSGAGMSTAGSRSSSSPEGMDQLAKEIIAAQTDEVHLERALESEINIREQTERPSVGLSVKKCGKLVYKSLPLRPAISDTSNADQLLEQANSADQKGSEAESQSKIKSKASSKHDGVSQDANRRRQDRMNQGLLSGDQAGKQGGRLSDEPASAGISENILPTESFKTSWGGGAEKNARKTSQTDIFSRLAKNPYKILPEKREYMQETMQATSRLATYSIVTHTAEDFPVDRAAANIANRLQRGLTSSRVWDDSQTQRTGAIPTSHSFAYSQNTFSVMKEQAFGENAENMDAGPFIAPRRPGSSQRAVVSSTGWRTGTQRPAHARLVSVPQVTTRTRPAGRASVQTQPGSKTSSGREQ</sequence>
<feature type="region of interest" description="Disordered" evidence="4">
    <location>
        <begin position="830"/>
        <end position="869"/>
    </location>
</feature>
<comment type="caution">
    <text evidence="6">The sequence shown here is derived from an EMBL/GenBank/DDBJ whole genome shotgun (WGS) entry which is preliminary data.</text>
</comment>
<comment type="similarity">
    <text evidence="2 3">Belongs to the peptidase M14 family.</text>
</comment>
<dbReference type="Gene3D" id="2.60.40.3120">
    <property type="match status" value="1"/>
</dbReference>
<keyword evidence="6" id="KW-0645">Protease</keyword>
<feature type="compositionally biased region" description="Basic and acidic residues" evidence="4">
    <location>
        <begin position="219"/>
        <end position="231"/>
    </location>
</feature>
<evidence type="ECO:0000313" key="7">
    <source>
        <dbReference type="Proteomes" id="UP000070089"/>
    </source>
</evidence>
<evidence type="ECO:0000313" key="6">
    <source>
        <dbReference type="EMBL" id="KWX11880.1"/>
    </source>
</evidence>
<dbReference type="InterPro" id="IPR050821">
    <property type="entry name" value="Cytosolic_carboxypeptidase"/>
</dbReference>
<dbReference type="EMBL" id="JXTI01000150">
    <property type="protein sequence ID" value="KWX11880.1"/>
    <property type="molecule type" value="Genomic_DNA"/>
</dbReference>
<feature type="region of interest" description="Disordered" evidence="4">
    <location>
        <begin position="1175"/>
        <end position="1234"/>
    </location>
</feature>
<reference evidence="6 7" key="1">
    <citation type="journal article" date="2015" name="Mol. Biochem. Parasitol.">
        <title>Identification of polymorphic genes for use in assemblage B genotyping assays through comparative genomics of multiple assemblage B Giardia duodenalis isolates.</title>
        <authorList>
            <person name="Wielinga C."/>
            <person name="Thompson R.C."/>
            <person name="Monis P."/>
            <person name="Ryan U."/>
        </authorList>
    </citation>
    <scope>NUCLEOTIDE SEQUENCE [LARGE SCALE GENOMIC DNA]</scope>
    <source>
        <strain evidence="6 7">BAH15c1</strain>
    </source>
</reference>
<evidence type="ECO:0000256" key="2">
    <source>
        <dbReference type="ARBA" id="ARBA00005988"/>
    </source>
</evidence>
<feature type="compositionally biased region" description="Basic and acidic residues" evidence="4">
    <location>
        <begin position="1326"/>
        <end position="1342"/>
    </location>
</feature>
<feature type="region of interest" description="Disordered" evidence="4">
    <location>
        <begin position="1111"/>
        <end position="1132"/>
    </location>
</feature>
<accession>A0A132NP47</accession>
<protein>
    <submittedName>
        <fullName evidence="6">Nuclear ATP/GTP-binding protein/ metallocarboxypeptidase/ M14 family</fullName>
    </submittedName>
</protein>
<keyword evidence="6" id="KW-0121">Carboxypeptidase</keyword>
<feature type="compositionally biased region" description="Polar residues" evidence="4">
    <location>
        <begin position="1556"/>
        <end position="1571"/>
    </location>
</feature>
<dbReference type="Pfam" id="PF00246">
    <property type="entry name" value="Peptidase_M14"/>
    <property type="match status" value="1"/>
</dbReference>
<evidence type="ECO:0000259" key="5">
    <source>
        <dbReference type="PROSITE" id="PS52035"/>
    </source>
</evidence>
<dbReference type="PROSITE" id="PS52035">
    <property type="entry name" value="PEPTIDASE_M14"/>
    <property type="match status" value="1"/>
</dbReference>
<feature type="compositionally biased region" description="Low complexity" evidence="4">
    <location>
        <begin position="1213"/>
        <end position="1230"/>
    </location>
</feature>
<dbReference type="GO" id="GO:0008270">
    <property type="term" value="F:zinc ion binding"/>
    <property type="evidence" value="ECO:0007669"/>
    <property type="project" value="InterPro"/>
</dbReference>
<feature type="region of interest" description="Disordered" evidence="4">
    <location>
        <begin position="1304"/>
        <end position="1370"/>
    </location>
</feature>
<evidence type="ECO:0000256" key="3">
    <source>
        <dbReference type="PROSITE-ProRule" id="PRU01379"/>
    </source>
</evidence>
<feature type="active site" description="Proton donor/acceptor" evidence="3">
    <location>
        <position position="949"/>
    </location>
</feature>
<feature type="compositionally biased region" description="Basic and acidic residues" evidence="4">
    <location>
        <begin position="1182"/>
        <end position="1192"/>
    </location>
</feature>
<dbReference type="GO" id="GO:0006508">
    <property type="term" value="P:proteolysis"/>
    <property type="evidence" value="ECO:0007669"/>
    <property type="project" value="InterPro"/>
</dbReference>
<gene>
    <name evidence="6" type="ORF">QR46_4157</name>
</gene>
<name>A0A132NP47_GIAIN</name>